<dbReference type="InterPro" id="IPR036271">
    <property type="entry name" value="Tet_transcr_reg_TetR-rel_C_sf"/>
</dbReference>
<keyword evidence="1" id="KW-0805">Transcription regulation</keyword>
<dbReference type="Pfam" id="PF00440">
    <property type="entry name" value="TetR_N"/>
    <property type="match status" value="1"/>
</dbReference>
<dbReference type="EMBL" id="AP023396">
    <property type="protein sequence ID" value="BCK53847.1"/>
    <property type="molecule type" value="Genomic_DNA"/>
</dbReference>
<keyword evidence="7" id="KW-1185">Reference proteome</keyword>
<reference evidence="6 7" key="1">
    <citation type="submission" date="2020-08" db="EMBL/GenBank/DDBJ databases">
        <title>Genome Sequencing of Nocardia wallacei strain FMUON74 and assembly.</title>
        <authorList>
            <person name="Toyokawa M."/>
            <person name="Uesaka K."/>
        </authorList>
    </citation>
    <scope>NUCLEOTIDE SEQUENCE [LARGE SCALE GENOMIC DNA]</scope>
    <source>
        <strain evidence="6 7">FMUON74</strain>
    </source>
</reference>
<evidence type="ECO:0000256" key="2">
    <source>
        <dbReference type="ARBA" id="ARBA00023125"/>
    </source>
</evidence>
<dbReference type="PROSITE" id="PS50977">
    <property type="entry name" value="HTH_TETR_2"/>
    <property type="match status" value="1"/>
</dbReference>
<organism evidence="6 7">
    <name type="scientific">Nocardia wallacei</name>
    <dbReference type="NCBI Taxonomy" id="480035"/>
    <lineage>
        <taxon>Bacteria</taxon>
        <taxon>Bacillati</taxon>
        <taxon>Actinomycetota</taxon>
        <taxon>Actinomycetes</taxon>
        <taxon>Mycobacteriales</taxon>
        <taxon>Nocardiaceae</taxon>
        <taxon>Nocardia</taxon>
    </lineage>
</organism>
<evidence type="ECO:0000313" key="7">
    <source>
        <dbReference type="Proteomes" id="UP000516173"/>
    </source>
</evidence>
<keyword evidence="3" id="KW-0804">Transcription</keyword>
<dbReference type="PROSITE" id="PS01081">
    <property type="entry name" value="HTH_TETR_1"/>
    <property type="match status" value="1"/>
</dbReference>
<dbReference type="SUPFAM" id="SSF46689">
    <property type="entry name" value="Homeodomain-like"/>
    <property type="match status" value="1"/>
</dbReference>
<name>A0A7G1KF80_9NOCA</name>
<dbReference type="InterPro" id="IPR009057">
    <property type="entry name" value="Homeodomain-like_sf"/>
</dbReference>
<evidence type="ECO:0000256" key="3">
    <source>
        <dbReference type="ARBA" id="ARBA00023163"/>
    </source>
</evidence>
<dbReference type="Pfam" id="PF21597">
    <property type="entry name" value="TetR_C_43"/>
    <property type="match status" value="1"/>
</dbReference>
<protein>
    <submittedName>
        <fullName evidence="6">TetR family transcriptional regulator</fullName>
    </submittedName>
</protein>
<dbReference type="InterPro" id="IPR023772">
    <property type="entry name" value="DNA-bd_HTH_TetR-type_CS"/>
</dbReference>
<evidence type="ECO:0000259" key="5">
    <source>
        <dbReference type="PROSITE" id="PS50977"/>
    </source>
</evidence>
<dbReference type="InterPro" id="IPR001647">
    <property type="entry name" value="HTH_TetR"/>
</dbReference>
<sequence length="224" mass="25213">MNRTTTMSAPRRLRADAARNQQRIVEAARRLFAERGLEVTLDDVAEAAGVGVGTVYRRFANKQELIIEVFDQTVAAMAEATERANRNPDPWAAVVELFEWACEHFAGNRGFSEVMLELPDAMERFASVRDRIKPQIARLVDRAHRAGVLRPGIEAPDFFAIINMVESIAAFSKPVNDQVWRRYLAIALDGVRADSVPRQPLPVPPLRDDEVDEAKAQTFACRRR</sequence>
<accession>A0A7G1KF80</accession>
<dbReference type="PRINTS" id="PR00455">
    <property type="entry name" value="HTHTETR"/>
</dbReference>
<feature type="domain" description="HTH tetR-type" evidence="5">
    <location>
        <begin position="18"/>
        <end position="77"/>
    </location>
</feature>
<dbReference type="AlphaFoldDB" id="A0A7G1KF80"/>
<dbReference type="SUPFAM" id="SSF48498">
    <property type="entry name" value="Tetracyclin repressor-like, C-terminal domain"/>
    <property type="match status" value="1"/>
</dbReference>
<dbReference type="Gene3D" id="1.10.357.10">
    <property type="entry name" value="Tetracycline Repressor, domain 2"/>
    <property type="match status" value="1"/>
</dbReference>
<keyword evidence="2 4" id="KW-0238">DNA-binding</keyword>
<dbReference type="GO" id="GO:0003700">
    <property type="term" value="F:DNA-binding transcription factor activity"/>
    <property type="evidence" value="ECO:0007669"/>
    <property type="project" value="TreeGrafter"/>
</dbReference>
<evidence type="ECO:0000256" key="1">
    <source>
        <dbReference type="ARBA" id="ARBA00023015"/>
    </source>
</evidence>
<dbReference type="GO" id="GO:0000976">
    <property type="term" value="F:transcription cis-regulatory region binding"/>
    <property type="evidence" value="ECO:0007669"/>
    <property type="project" value="TreeGrafter"/>
</dbReference>
<dbReference type="InterPro" id="IPR050109">
    <property type="entry name" value="HTH-type_TetR-like_transc_reg"/>
</dbReference>
<dbReference type="Proteomes" id="UP000516173">
    <property type="component" value="Chromosome"/>
</dbReference>
<evidence type="ECO:0000313" key="6">
    <source>
        <dbReference type="EMBL" id="BCK53847.1"/>
    </source>
</evidence>
<dbReference type="PANTHER" id="PTHR30055:SF234">
    <property type="entry name" value="HTH-TYPE TRANSCRIPTIONAL REGULATOR BETI"/>
    <property type="match status" value="1"/>
</dbReference>
<dbReference type="RefSeq" id="WP_232110909.1">
    <property type="nucleotide sequence ID" value="NZ_AP023396.1"/>
</dbReference>
<feature type="DNA-binding region" description="H-T-H motif" evidence="4">
    <location>
        <begin position="40"/>
        <end position="59"/>
    </location>
</feature>
<gene>
    <name evidence="6" type="ORF">NWFMUON74_16190</name>
</gene>
<dbReference type="KEGG" id="nwl:NWFMUON74_16190"/>
<dbReference type="PANTHER" id="PTHR30055">
    <property type="entry name" value="HTH-TYPE TRANSCRIPTIONAL REGULATOR RUTR"/>
    <property type="match status" value="1"/>
</dbReference>
<evidence type="ECO:0000256" key="4">
    <source>
        <dbReference type="PROSITE-ProRule" id="PRU00335"/>
    </source>
</evidence>
<proteinExistence type="predicted"/>
<dbReference type="GeneID" id="80346209"/>
<dbReference type="InterPro" id="IPR049445">
    <property type="entry name" value="TetR_SbtR-like_C"/>
</dbReference>